<keyword evidence="3 7" id="KW-0812">Transmembrane</keyword>
<reference evidence="8" key="2">
    <citation type="submission" date="2022-06" db="UniProtKB">
        <authorList>
            <consortium name="EnsemblMetazoa"/>
        </authorList>
    </citation>
    <scope>IDENTIFICATION</scope>
</reference>
<dbReference type="PANTHER" id="PTHR11923">
    <property type="entry name" value="SCAVENGER RECEPTOR CLASS B TYPE-1 SR-B1"/>
    <property type="match status" value="1"/>
</dbReference>
<evidence type="ECO:0000256" key="3">
    <source>
        <dbReference type="ARBA" id="ARBA00022692"/>
    </source>
</evidence>
<evidence type="ECO:0000313" key="9">
    <source>
        <dbReference type="Proteomes" id="UP000024404"/>
    </source>
</evidence>
<dbReference type="OMA" id="NIVFQKF"/>
<evidence type="ECO:0008006" key="10">
    <source>
        <dbReference type="Google" id="ProtNLM"/>
    </source>
</evidence>
<dbReference type="GO" id="GO:0016020">
    <property type="term" value="C:membrane"/>
    <property type="evidence" value="ECO:0007669"/>
    <property type="project" value="UniProtKB-SubCell"/>
</dbReference>
<comment type="subcellular location">
    <subcellularLocation>
        <location evidence="1">Membrane</location>
    </subcellularLocation>
</comment>
<reference evidence="9" key="1">
    <citation type="submission" date="2013-10" db="EMBL/GenBank/DDBJ databases">
        <title>Genome sequencing of Onchocerca volvulus.</title>
        <authorList>
            <person name="Cotton J."/>
            <person name="Tsai J."/>
            <person name="Stanley E."/>
            <person name="Tracey A."/>
            <person name="Holroyd N."/>
            <person name="Lustigman S."/>
            <person name="Berriman M."/>
        </authorList>
    </citation>
    <scope>NUCLEOTIDE SEQUENCE</scope>
</reference>
<name>A0A8R1TZY2_ONCVO</name>
<dbReference type="GO" id="GO:0005737">
    <property type="term" value="C:cytoplasm"/>
    <property type="evidence" value="ECO:0007669"/>
    <property type="project" value="TreeGrafter"/>
</dbReference>
<dbReference type="EMBL" id="CMVM020000247">
    <property type="status" value="NOT_ANNOTATED_CDS"/>
    <property type="molecule type" value="Genomic_DNA"/>
</dbReference>
<keyword evidence="9" id="KW-1185">Reference proteome</keyword>
<sequence length="541" mass="61441">MTTEGKKCKLREECCRTAQILLLVAGIMLIFVGISMIFLAPHLINREIRQRKSFEENSELNYYWENPDYKYRSEIFVFSVNNSHQILDGNKPEVVQIGPYVYDVHSGRNIVGYGNRSVKYQSVQSFIFDRNASCEECSLHKKIKIPNIIFQKFAELSSNPVVSSIAHASLTSSQPFIKISVDDALFKGYVDPFLKNTRTSFKVCAMPLVDIICKSWKVPDKIGFMLHKNGAQKVVEASIGSEDGSIAAGELLKWDGLNLLPENWWNSKHARKINGSDGGLYKPLIEKTDVIYVFAPDICRSIHLTFAEEFEYKGIPAYRFTVMEDLLDPAVPGNEGFCHDDGRIFFSEDEKCLPKGLLDLSHCYSGKPPVIFSFPNFLYADERIKKSVIGLNESSVEHDSITLEIEPRTGTLLRIYIRYQINIAILKDQKVINDFISMVLSKKRSTIVPLLAEFQVVEIGNGSLTFLRRMLRLIKMAFAFLCFIPIGVGILFISVALFIKLHSKTRLMNKIMECKSNKVTVQVQSLPDNQKNISFIVDKIH</sequence>
<dbReference type="GO" id="GO:0005044">
    <property type="term" value="F:scavenger receptor activity"/>
    <property type="evidence" value="ECO:0007669"/>
    <property type="project" value="TreeGrafter"/>
</dbReference>
<protein>
    <recommendedName>
        <fullName evidence="10">CD36 family protein</fullName>
    </recommendedName>
</protein>
<dbReference type="Proteomes" id="UP000024404">
    <property type="component" value="Unassembled WGS sequence"/>
</dbReference>
<accession>A0A8R1TZY2</accession>
<dbReference type="AlphaFoldDB" id="A0A8R1TZY2"/>
<evidence type="ECO:0000256" key="4">
    <source>
        <dbReference type="ARBA" id="ARBA00022989"/>
    </source>
</evidence>
<evidence type="ECO:0000256" key="1">
    <source>
        <dbReference type="ARBA" id="ARBA00004370"/>
    </source>
</evidence>
<evidence type="ECO:0000313" key="8">
    <source>
        <dbReference type="EnsemblMetazoa" id="OVOC8224.1"/>
    </source>
</evidence>
<keyword evidence="6" id="KW-0325">Glycoprotein</keyword>
<dbReference type="Pfam" id="PF01130">
    <property type="entry name" value="CD36"/>
    <property type="match status" value="1"/>
</dbReference>
<evidence type="ECO:0000256" key="2">
    <source>
        <dbReference type="ARBA" id="ARBA00010532"/>
    </source>
</evidence>
<evidence type="ECO:0000256" key="6">
    <source>
        <dbReference type="ARBA" id="ARBA00023180"/>
    </source>
</evidence>
<feature type="transmembrane region" description="Helical" evidence="7">
    <location>
        <begin position="20"/>
        <end position="44"/>
    </location>
</feature>
<evidence type="ECO:0000256" key="7">
    <source>
        <dbReference type="SAM" id="Phobius"/>
    </source>
</evidence>
<keyword evidence="5 7" id="KW-0472">Membrane</keyword>
<dbReference type="PRINTS" id="PR01609">
    <property type="entry name" value="CD36FAMILY"/>
</dbReference>
<proteinExistence type="inferred from homology"/>
<keyword evidence="4 7" id="KW-1133">Transmembrane helix</keyword>
<dbReference type="PANTHER" id="PTHR11923:SF51">
    <property type="entry name" value="LYSOSOME MEMBRANE PROTEIN 2"/>
    <property type="match status" value="1"/>
</dbReference>
<dbReference type="EnsemblMetazoa" id="OVOC8224.1">
    <property type="protein sequence ID" value="OVOC8224.1"/>
    <property type="gene ID" value="WBGene00245033"/>
</dbReference>
<comment type="similarity">
    <text evidence="2">Belongs to the CD36 family.</text>
</comment>
<organism evidence="8 9">
    <name type="scientific">Onchocerca volvulus</name>
    <dbReference type="NCBI Taxonomy" id="6282"/>
    <lineage>
        <taxon>Eukaryota</taxon>
        <taxon>Metazoa</taxon>
        <taxon>Ecdysozoa</taxon>
        <taxon>Nematoda</taxon>
        <taxon>Chromadorea</taxon>
        <taxon>Rhabditida</taxon>
        <taxon>Spirurina</taxon>
        <taxon>Spiruromorpha</taxon>
        <taxon>Filarioidea</taxon>
        <taxon>Onchocercidae</taxon>
        <taxon>Onchocerca</taxon>
    </lineage>
</organism>
<dbReference type="InterPro" id="IPR002159">
    <property type="entry name" value="CD36_fam"/>
</dbReference>
<feature type="transmembrane region" description="Helical" evidence="7">
    <location>
        <begin position="476"/>
        <end position="499"/>
    </location>
</feature>
<evidence type="ECO:0000256" key="5">
    <source>
        <dbReference type="ARBA" id="ARBA00023136"/>
    </source>
</evidence>